<evidence type="ECO:0000313" key="3">
    <source>
        <dbReference type="Proteomes" id="UP001165080"/>
    </source>
</evidence>
<feature type="compositionally biased region" description="Low complexity" evidence="1">
    <location>
        <begin position="121"/>
        <end position="132"/>
    </location>
</feature>
<dbReference type="Proteomes" id="UP001165080">
    <property type="component" value="Unassembled WGS sequence"/>
</dbReference>
<dbReference type="EMBL" id="BRXU01000008">
    <property type="protein sequence ID" value="GLC53687.1"/>
    <property type="molecule type" value="Genomic_DNA"/>
</dbReference>
<name>A0A9W6BK63_9CHLO</name>
<reference evidence="2 3" key="1">
    <citation type="journal article" date="2023" name="Commun. Biol.">
        <title>Reorganization of the ancestral sex-determining regions during the evolution of trioecy in Pleodorina starrii.</title>
        <authorList>
            <person name="Takahashi K."/>
            <person name="Suzuki S."/>
            <person name="Kawai-Toyooka H."/>
            <person name="Yamamoto K."/>
            <person name="Hamaji T."/>
            <person name="Ootsuki R."/>
            <person name="Yamaguchi H."/>
            <person name="Kawachi M."/>
            <person name="Higashiyama T."/>
            <person name="Nozaki H."/>
        </authorList>
    </citation>
    <scope>NUCLEOTIDE SEQUENCE [LARGE SCALE GENOMIC DNA]</scope>
    <source>
        <strain evidence="2 3">NIES-4479</strain>
    </source>
</reference>
<proteinExistence type="predicted"/>
<feature type="region of interest" description="Disordered" evidence="1">
    <location>
        <begin position="121"/>
        <end position="150"/>
    </location>
</feature>
<gene>
    <name evidence="2" type="primary">PLEST006474</name>
    <name evidence="2" type="ORF">PLESTB_000776400</name>
</gene>
<sequence>MLEGRTVTPCTGGSGQQCAARVHARGAGGLLCLPHQALFGGRLGGRLPGRAGLGAGPFAGVVRAGGGRSLGAHHPSTPRAGLSPAISHQRLGRGGGGSSRRPGAAAAAAVVLEANFAIGSGSESRQQGQEQGTKVTPGVTQRKKDAKGQDRAVGVRRILEMFSDGHPGMRPSSTRAACVPHLGPGSRFNRGLLLNQTTGLASRTRQRTVILL</sequence>
<evidence type="ECO:0000313" key="2">
    <source>
        <dbReference type="EMBL" id="GLC53687.1"/>
    </source>
</evidence>
<keyword evidence="3" id="KW-1185">Reference proteome</keyword>
<feature type="region of interest" description="Disordered" evidence="1">
    <location>
        <begin position="66"/>
        <end position="102"/>
    </location>
</feature>
<organism evidence="2 3">
    <name type="scientific">Pleodorina starrii</name>
    <dbReference type="NCBI Taxonomy" id="330485"/>
    <lineage>
        <taxon>Eukaryota</taxon>
        <taxon>Viridiplantae</taxon>
        <taxon>Chlorophyta</taxon>
        <taxon>core chlorophytes</taxon>
        <taxon>Chlorophyceae</taxon>
        <taxon>CS clade</taxon>
        <taxon>Chlamydomonadales</taxon>
        <taxon>Volvocaceae</taxon>
        <taxon>Pleodorina</taxon>
    </lineage>
</organism>
<protein>
    <submittedName>
        <fullName evidence="2">Uncharacterized protein</fullName>
    </submittedName>
</protein>
<dbReference type="AlphaFoldDB" id="A0A9W6BK63"/>
<evidence type="ECO:0000256" key="1">
    <source>
        <dbReference type="SAM" id="MobiDB-lite"/>
    </source>
</evidence>
<accession>A0A9W6BK63</accession>
<comment type="caution">
    <text evidence="2">The sequence shown here is derived from an EMBL/GenBank/DDBJ whole genome shotgun (WGS) entry which is preliminary data.</text>
</comment>